<evidence type="ECO:0000313" key="2">
    <source>
        <dbReference type="Proteomes" id="UP000253090"/>
    </source>
</evidence>
<gene>
    <name evidence="1" type="ORF">DFP94_1011001</name>
</gene>
<evidence type="ECO:0000313" key="1">
    <source>
        <dbReference type="EMBL" id="RCX23402.1"/>
    </source>
</evidence>
<reference evidence="1 2" key="1">
    <citation type="submission" date="2018-07" db="EMBL/GenBank/DDBJ databases">
        <title>Genomic Encyclopedia of Type Strains, Phase III (KMG-III): the genomes of soil and plant-associated and newly described type strains.</title>
        <authorList>
            <person name="Whitman W."/>
        </authorList>
    </citation>
    <scope>NUCLEOTIDE SEQUENCE [LARGE SCALE GENOMIC DNA]</scope>
    <source>
        <strain evidence="1 2">CECT 8333</strain>
    </source>
</reference>
<organism evidence="1 2">
    <name type="scientific">Fontibacillus phaseoli</name>
    <dbReference type="NCBI Taxonomy" id="1416533"/>
    <lineage>
        <taxon>Bacteria</taxon>
        <taxon>Bacillati</taxon>
        <taxon>Bacillota</taxon>
        <taxon>Bacilli</taxon>
        <taxon>Bacillales</taxon>
        <taxon>Paenibacillaceae</taxon>
        <taxon>Fontibacillus</taxon>
    </lineage>
</organism>
<accession>A0A369BP62</accession>
<dbReference type="RefSeq" id="WP_114495287.1">
    <property type="nucleotide sequence ID" value="NZ_QPJW01000001.1"/>
</dbReference>
<comment type="caution">
    <text evidence="1">The sequence shown here is derived from an EMBL/GenBank/DDBJ whole genome shotgun (WGS) entry which is preliminary data.</text>
</comment>
<keyword evidence="2" id="KW-1185">Reference proteome</keyword>
<sequence length="90" mass="9549">MGAEKGGHQFSAGDGYAIIAMVEKGLGSSILPELVTRFQHEHVAMLELEERNFRSLGLAGQLDEICFTSNAAVSAACAELVVRPGSDLTQ</sequence>
<dbReference type="AlphaFoldDB" id="A0A369BP62"/>
<protein>
    <recommendedName>
        <fullName evidence="3">LysR substrate binding domain-containing protein</fullName>
    </recommendedName>
</protein>
<name>A0A369BP62_9BACL</name>
<dbReference type="OrthoDB" id="63123at2"/>
<dbReference type="EMBL" id="QPJW01000001">
    <property type="protein sequence ID" value="RCX23402.1"/>
    <property type="molecule type" value="Genomic_DNA"/>
</dbReference>
<dbReference type="Proteomes" id="UP000253090">
    <property type="component" value="Unassembled WGS sequence"/>
</dbReference>
<proteinExistence type="predicted"/>
<evidence type="ECO:0008006" key="3">
    <source>
        <dbReference type="Google" id="ProtNLM"/>
    </source>
</evidence>
<dbReference type="Gene3D" id="3.40.190.10">
    <property type="entry name" value="Periplasmic binding protein-like II"/>
    <property type="match status" value="1"/>
</dbReference>